<name>A0A4R3JE65_9PROT</name>
<evidence type="ECO:0000256" key="5">
    <source>
        <dbReference type="ARBA" id="ARBA00022747"/>
    </source>
</evidence>
<dbReference type="Gene3D" id="3.40.50.150">
    <property type="entry name" value="Vaccinia Virus protein VP39"/>
    <property type="match status" value="1"/>
</dbReference>
<dbReference type="InterPro" id="IPR029063">
    <property type="entry name" value="SAM-dependent_MTases_sf"/>
</dbReference>
<keyword evidence="3 7" id="KW-0808">Transferase</keyword>
<organism evidence="8 9">
    <name type="scientific">Varunaivibrio sulfuroxidans</name>
    <dbReference type="NCBI Taxonomy" id="1773489"/>
    <lineage>
        <taxon>Bacteria</taxon>
        <taxon>Pseudomonadati</taxon>
        <taxon>Pseudomonadota</taxon>
        <taxon>Alphaproteobacteria</taxon>
        <taxon>Rhodospirillales</taxon>
        <taxon>Magnetovibrionaceae</taxon>
        <taxon>Varunaivibrio</taxon>
    </lineage>
</organism>
<evidence type="ECO:0000256" key="1">
    <source>
        <dbReference type="ARBA" id="ARBA00011975"/>
    </source>
</evidence>
<reference evidence="8 9" key="1">
    <citation type="submission" date="2019-03" db="EMBL/GenBank/DDBJ databases">
        <title>Genomic Encyclopedia of Type Strains, Phase IV (KMG-IV): sequencing the most valuable type-strain genomes for metagenomic binning, comparative biology and taxonomic classification.</title>
        <authorList>
            <person name="Goeker M."/>
        </authorList>
    </citation>
    <scope>NUCLEOTIDE SEQUENCE [LARGE SCALE GENOMIC DNA]</scope>
    <source>
        <strain evidence="8 9">DSM 101688</strain>
    </source>
</reference>
<protein>
    <recommendedName>
        <fullName evidence="1">DNA (cytosine-5-)-methyltransferase</fullName>
        <ecNumber evidence="1">2.1.1.37</ecNumber>
    </recommendedName>
</protein>
<keyword evidence="4 7" id="KW-0949">S-adenosyl-L-methionine</keyword>
<feature type="active site" evidence="7">
    <location>
        <position position="61"/>
    </location>
</feature>
<dbReference type="AlphaFoldDB" id="A0A4R3JE65"/>
<dbReference type="PANTHER" id="PTHR46098:SF1">
    <property type="entry name" value="TRNA (CYTOSINE(38)-C(5))-METHYLTRANSFERASE"/>
    <property type="match status" value="1"/>
</dbReference>
<keyword evidence="2 7" id="KW-0489">Methyltransferase</keyword>
<comment type="catalytic activity">
    <reaction evidence="6">
        <text>a 2'-deoxycytidine in DNA + S-adenosyl-L-methionine = a 5-methyl-2'-deoxycytidine in DNA + S-adenosyl-L-homocysteine + H(+)</text>
        <dbReference type="Rhea" id="RHEA:13681"/>
        <dbReference type="Rhea" id="RHEA-COMP:11369"/>
        <dbReference type="Rhea" id="RHEA-COMP:11370"/>
        <dbReference type="ChEBI" id="CHEBI:15378"/>
        <dbReference type="ChEBI" id="CHEBI:57856"/>
        <dbReference type="ChEBI" id="CHEBI:59789"/>
        <dbReference type="ChEBI" id="CHEBI:85452"/>
        <dbReference type="ChEBI" id="CHEBI:85454"/>
        <dbReference type="EC" id="2.1.1.37"/>
    </reaction>
</comment>
<dbReference type="InterPro" id="IPR001525">
    <property type="entry name" value="C5_MeTfrase"/>
</dbReference>
<dbReference type="GO" id="GO:0003886">
    <property type="term" value="F:DNA (cytosine-5-)-methyltransferase activity"/>
    <property type="evidence" value="ECO:0007669"/>
    <property type="project" value="UniProtKB-EC"/>
</dbReference>
<dbReference type="EMBL" id="SLZW01000004">
    <property type="protein sequence ID" value="TCS62970.1"/>
    <property type="molecule type" value="Genomic_DNA"/>
</dbReference>
<dbReference type="Proteomes" id="UP000295304">
    <property type="component" value="Unassembled WGS sequence"/>
</dbReference>
<keyword evidence="9" id="KW-1185">Reference proteome</keyword>
<evidence type="ECO:0000256" key="6">
    <source>
        <dbReference type="ARBA" id="ARBA00047422"/>
    </source>
</evidence>
<dbReference type="PROSITE" id="PS51679">
    <property type="entry name" value="SAM_MT_C5"/>
    <property type="match status" value="1"/>
</dbReference>
<evidence type="ECO:0000256" key="4">
    <source>
        <dbReference type="ARBA" id="ARBA00022691"/>
    </source>
</evidence>
<evidence type="ECO:0000256" key="3">
    <source>
        <dbReference type="ARBA" id="ARBA00022679"/>
    </source>
</evidence>
<dbReference type="InterPro" id="IPR050750">
    <property type="entry name" value="C5-MTase"/>
</dbReference>
<comment type="similarity">
    <text evidence="7">Belongs to the class I-like SAM-binding methyltransferase superfamily. C5-methyltransferase family.</text>
</comment>
<gene>
    <name evidence="8" type="ORF">EDD55_10461</name>
</gene>
<accession>A0A4R3JE65</accession>
<dbReference type="GO" id="GO:0032259">
    <property type="term" value="P:methylation"/>
    <property type="evidence" value="ECO:0007669"/>
    <property type="project" value="UniProtKB-KW"/>
</dbReference>
<sequence>MARAGLGANWNCMFANDFDPKKASTYSANWGGDPLLVADVADVTSDQLPGHADLTWASFPCQDLSLAGDYVGLDGKRSGTFWPFWHLMKNLMAEGRGPRAIVLENVNGAITSNQGEDFRAIASALSGAKYNFGAIVIDARHWVPQSRPRLFFVGFRSDIHIPTEFSGVATDTWHPESLVDATSEMSQACKKHWMWWNLPIPPDRKEHLIDLIEDKPTGCDWHSPKETKYLVSLMAPHNRQKLNDAIATTKANKSRMVGGVYRRTRNGQQRAEIRFDNIAGCLRTPSGGSSRQTIIHVENGAVRSRLLSPREAARLMGLSDNYILPKNYNEAYHICGDGVAVPAVRHLIQNLIEPVLDASDRIMLAAAE</sequence>
<dbReference type="Gene3D" id="3.90.120.10">
    <property type="entry name" value="DNA Methylase, subunit A, domain 2"/>
    <property type="match status" value="1"/>
</dbReference>
<dbReference type="EC" id="2.1.1.37" evidence="1"/>
<proteinExistence type="inferred from homology"/>
<evidence type="ECO:0000256" key="2">
    <source>
        <dbReference type="ARBA" id="ARBA00022603"/>
    </source>
</evidence>
<evidence type="ECO:0000313" key="9">
    <source>
        <dbReference type="Proteomes" id="UP000295304"/>
    </source>
</evidence>
<evidence type="ECO:0000256" key="7">
    <source>
        <dbReference type="PROSITE-ProRule" id="PRU01016"/>
    </source>
</evidence>
<dbReference type="Pfam" id="PF00145">
    <property type="entry name" value="DNA_methylase"/>
    <property type="match status" value="1"/>
</dbReference>
<keyword evidence="5" id="KW-0680">Restriction system</keyword>
<dbReference type="SUPFAM" id="SSF53335">
    <property type="entry name" value="S-adenosyl-L-methionine-dependent methyltransferases"/>
    <property type="match status" value="1"/>
</dbReference>
<dbReference type="NCBIfam" id="TIGR00675">
    <property type="entry name" value="dcm"/>
    <property type="match status" value="1"/>
</dbReference>
<evidence type="ECO:0000313" key="8">
    <source>
        <dbReference type="EMBL" id="TCS62970.1"/>
    </source>
</evidence>
<comment type="caution">
    <text evidence="8">The sequence shown here is derived from an EMBL/GenBank/DDBJ whole genome shotgun (WGS) entry which is preliminary data.</text>
</comment>
<dbReference type="GO" id="GO:0009307">
    <property type="term" value="P:DNA restriction-modification system"/>
    <property type="evidence" value="ECO:0007669"/>
    <property type="project" value="UniProtKB-KW"/>
</dbReference>
<dbReference type="PANTHER" id="PTHR46098">
    <property type="entry name" value="TRNA (CYTOSINE(38)-C(5))-METHYLTRANSFERASE"/>
    <property type="match status" value="1"/>
</dbReference>